<dbReference type="EMBL" id="JAPEVA010000189">
    <property type="protein sequence ID" value="KAJ4394934.1"/>
    <property type="molecule type" value="Genomic_DNA"/>
</dbReference>
<evidence type="ECO:0000256" key="7">
    <source>
        <dbReference type="SAM" id="MobiDB-lite"/>
    </source>
</evidence>
<proteinExistence type="predicted"/>
<keyword evidence="4" id="KW-0238">DNA-binding</keyword>
<evidence type="ECO:0000313" key="9">
    <source>
        <dbReference type="EMBL" id="KAJ4394934.1"/>
    </source>
</evidence>
<organism evidence="9 10">
    <name type="scientific">Didymella pomorum</name>
    <dbReference type="NCBI Taxonomy" id="749634"/>
    <lineage>
        <taxon>Eukaryota</taxon>
        <taxon>Fungi</taxon>
        <taxon>Dikarya</taxon>
        <taxon>Ascomycota</taxon>
        <taxon>Pezizomycotina</taxon>
        <taxon>Dothideomycetes</taxon>
        <taxon>Pleosporomycetidae</taxon>
        <taxon>Pleosporales</taxon>
        <taxon>Pleosporineae</taxon>
        <taxon>Didymellaceae</taxon>
        <taxon>Didymella</taxon>
    </lineage>
</organism>
<accession>A0A9W8YYG2</accession>
<dbReference type="Pfam" id="PF04082">
    <property type="entry name" value="Fungal_trans"/>
    <property type="match status" value="1"/>
</dbReference>
<gene>
    <name evidence="9" type="ORF">N0V91_011170</name>
</gene>
<dbReference type="PANTHER" id="PTHR31313">
    <property type="entry name" value="TY1 ENHANCER ACTIVATOR"/>
    <property type="match status" value="1"/>
</dbReference>
<dbReference type="GO" id="GO:0006351">
    <property type="term" value="P:DNA-templated transcription"/>
    <property type="evidence" value="ECO:0007669"/>
    <property type="project" value="InterPro"/>
</dbReference>
<keyword evidence="6" id="KW-0539">Nucleus</keyword>
<evidence type="ECO:0000256" key="4">
    <source>
        <dbReference type="ARBA" id="ARBA00023125"/>
    </source>
</evidence>
<evidence type="ECO:0000313" key="10">
    <source>
        <dbReference type="Proteomes" id="UP001140510"/>
    </source>
</evidence>
<keyword evidence="2" id="KW-0862">Zinc</keyword>
<evidence type="ECO:0000256" key="5">
    <source>
        <dbReference type="ARBA" id="ARBA00023163"/>
    </source>
</evidence>
<name>A0A9W8YYG2_9PLEO</name>
<evidence type="ECO:0000259" key="8">
    <source>
        <dbReference type="Pfam" id="PF04082"/>
    </source>
</evidence>
<reference evidence="9" key="1">
    <citation type="submission" date="2022-10" db="EMBL/GenBank/DDBJ databases">
        <title>Tapping the CABI collections for fungal endophytes: first genome assemblies for Collariella, Neodidymelliopsis, Ascochyta clinopodiicola, Didymella pomorum, Didymosphaeria variabile, Neocosmospora piperis and Neocucurbitaria cava.</title>
        <authorList>
            <person name="Hill R."/>
        </authorList>
    </citation>
    <scope>NUCLEOTIDE SEQUENCE</scope>
    <source>
        <strain evidence="9">IMI 355091</strain>
    </source>
</reference>
<keyword evidence="1" id="KW-0479">Metal-binding</keyword>
<keyword evidence="5" id="KW-0804">Transcription</keyword>
<evidence type="ECO:0000256" key="1">
    <source>
        <dbReference type="ARBA" id="ARBA00022723"/>
    </source>
</evidence>
<dbReference type="GO" id="GO:0008270">
    <property type="term" value="F:zinc ion binding"/>
    <property type="evidence" value="ECO:0007669"/>
    <property type="project" value="InterPro"/>
</dbReference>
<comment type="caution">
    <text evidence="9">The sequence shown here is derived from an EMBL/GenBank/DDBJ whole genome shotgun (WGS) entry which is preliminary data.</text>
</comment>
<dbReference type="CDD" id="cd12148">
    <property type="entry name" value="fungal_TF_MHR"/>
    <property type="match status" value="1"/>
</dbReference>
<feature type="region of interest" description="Disordered" evidence="7">
    <location>
        <begin position="1"/>
        <end position="23"/>
    </location>
</feature>
<sequence length="376" mass="40888">MTRDATTRPQTGRQSGDRVARKARKRRCVQVACVPCRNRKSKIHEERPAGRDDLRKLFLNLFLVIVPAADGVPPIYHTKCFYKPGAESRNSKTNPSPPVTADVETPASAGFHLNSRHTSPGSYAHDFSTYTCNGPQDDVAALASSHRDTVLLASPALAALGPAPDPAQLLGQPACTTAGESKPLAHQASFGLASTQGHTSDGCERRETSRTAVVTDAALVEKLLDLYFRWSHTFYVLFSRDCFYSDFRSGRGKYCSPLLVNALCSYACLLANDIAGWTDPSHSCAAGDRFIAEAKRLLYTDESSCLTTIQALCVMSLRELSSGRHSSGFSYIGRCIRMCVELGLHLSADASVAPSLTPTEQEVRKVTFWGCFTVDA</sequence>
<evidence type="ECO:0000256" key="6">
    <source>
        <dbReference type="ARBA" id="ARBA00023242"/>
    </source>
</evidence>
<dbReference type="PANTHER" id="PTHR31313:SF81">
    <property type="entry name" value="TY1 ENHANCER ACTIVATOR"/>
    <property type="match status" value="1"/>
</dbReference>
<keyword evidence="3" id="KW-0805">Transcription regulation</keyword>
<keyword evidence="10" id="KW-1185">Reference proteome</keyword>
<feature type="domain" description="Xylanolytic transcriptional activator regulatory" evidence="8">
    <location>
        <begin position="224"/>
        <end position="375"/>
    </location>
</feature>
<evidence type="ECO:0000256" key="2">
    <source>
        <dbReference type="ARBA" id="ARBA00022833"/>
    </source>
</evidence>
<dbReference type="InterPro" id="IPR051615">
    <property type="entry name" value="Transcr_Regulatory_Elem"/>
</dbReference>
<protein>
    <recommendedName>
        <fullName evidence="8">Xylanolytic transcriptional activator regulatory domain-containing protein</fullName>
    </recommendedName>
</protein>
<dbReference type="InterPro" id="IPR007219">
    <property type="entry name" value="XnlR_reg_dom"/>
</dbReference>
<dbReference type="AlphaFoldDB" id="A0A9W8YYG2"/>
<dbReference type="OrthoDB" id="2162761at2759"/>
<dbReference type="Proteomes" id="UP001140510">
    <property type="component" value="Unassembled WGS sequence"/>
</dbReference>
<dbReference type="GO" id="GO:0003677">
    <property type="term" value="F:DNA binding"/>
    <property type="evidence" value="ECO:0007669"/>
    <property type="project" value="UniProtKB-KW"/>
</dbReference>
<evidence type="ECO:0000256" key="3">
    <source>
        <dbReference type="ARBA" id="ARBA00023015"/>
    </source>
</evidence>